<keyword evidence="4" id="KW-1185">Reference proteome</keyword>
<dbReference type="Pfam" id="PF04606">
    <property type="entry name" value="Ogr_Delta"/>
    <property type="match status" value="1"/>
</dbReference>
<evidence type="ECO:0000256" key="1">
    <source>
        <dbReference type="SAM" id="MobiDB-lite"/>
    </source>
</evidence>
<sequence length="99" mass="10936">MSVYKLVCPACGERMRIRNSEGQTPTFRTIYGQCQNLACGLVLTGSMSWDYQINTSGMDKPRVVLPIAPSVAKMQALRDSRPASDQPDLFDQPLKEALA</sequence>
<organism evidence="3 4">
    <name type="scientific">Stutzerimonas zhaodongensis</name>
    <dbReference type="NCBI Taxonomy" id="1176257"/>
    <lineage>
        <taxon>Bacteria</taxon>
        <taxon>Pseudomonadati</taxon>
        <taxon>Pseudomonadota</taxon>
        <taxon>Gammaproteobacteria</taxon>
        <taxon>Pseudomonadales</taxon>
        <taxon>Pseudomonadaceae</taxon>
        <taxon>Stutzerimonas</taxon>
    </lineage>
</organism>
<evidence type="ECO:0000313" key="3">
    <source>
        <dbReference type="EMBL" id="RMH91975.1"/>
    </source>
</evidence>
<proteinExistence type="predicted"/>
<reference evidence="3 4" key="1">
    <citation type="submission" date="2018-10" db="EMBL/GenBank/DDBJ databases">
        <title>Pseudomonas zhaodongensis NEAU-ST5-21(T) genome.</title>
        <authorList>
            <person name="Peng J."/>
            <person name="Liu Z.-P."/>
        </authorList>
    </citation>
    <scope>NUCLEOTIDE SEQUENCE [LARGE SCALE GENOMIC DNA]</scope>
    <source>
        <strain evidence="3 4">NEAU-ST5-21</strain>
    </source>
</reference>
<feature type="region of interest" description="Disordered" evidence="1">
    <location>
        <begin position="76"/>
        <end position="99"/>
    </location>
</feature>
<name>A0A3M2HUL9_9GAMM</name>
<gene>
    <name evidence="3" type="ORF">EA797_04375</name>
</gene>
<dbReference type="AlphaFoldDB" id="A0A3M2HUL9"/>
<feature type="domain" description="Zinc finger Ogr/Delta-type" evidence="2">
    <location>
        <begin position="8"/>
        <end position="43"/>
    </location>
</feature>
<evidence type="ECO:0000313" key="4">
    <source>
        <dbReference type="Proteomes" id="UP000269774"/>
    </source>
</evidence>
<dbReference type="OrthoDB" id="7362772at2"/>
<dbReference type="InterPro" id="IPR007684">
    <property type="entry name" value="Znf_Ogr/Delta"/>
</dbReference>
<comment type="caution">
    <text evidence="3">The sequence shown here is derived from an EMBL/GenBank/DDBJ whole genome shotgun (WGS) entry which is preliminary data.</text>
</comment>
<accession>A0A3M2HUL9</accession>
<dbReference type="Proteomes" id="UP000269774">
    <property type="component" value="Unassembled WGS sequence"/>
</dbReference>
<evidence type="ECO:0000259" key="2">
    <source>
        <dbReference type="Pfam" id="PF04606"/>
    </source>
</evidence>
<dbReference type="RefSeq" id="WP_101153095.1">
    <property type="nucleotide sequence ID" value="NZ_CP180504.1"/>
</dbReference>
<dbReference type="EMBL" id="RFFM01000001">
    <property type="protein sequence ID" value="RMH91975.1"/>
    <property type="molecule type" value="Genomic_DNA"/>
</dbReference>
<protein>
    <submittedName>
        <fullName evidence="3">Transcriptional regulator</fullName>
    </submittedName>
</protein>